<keyword evidence="2" id="KW-0444">Lipid biosynthesis</keyword>
<evidence type="ECO:0000313" key="9">
    <source>
        <dbReference type="EMBL" id="THF99374.1"/>
    </source>
</evidence>
<dbReference type="InterPro" id="IPR030384">
    <property type="entry name" value="MeTrfase_SMT"/>
</dbReference>
<dbReference type="PROSITE" id="PS51685">
    <property type="entry name" value="SAM_MT_ERG6_SMT"/>
    <property type="match status" value="1"/>
</dbReference>
<dbReference type="SUPFAM" id="SSF53335">
    <property type="entry name" value="S-adenosyl-L-methionine-dependent methyltransferases"/>
    <property type="match status" value="1"/>
</dbReference>
<keyword evidence="3" id="KW-0756">Sterol biosynthesis</keyword>
<dbReference type="EMBL" id="SDRB02011956">
    <property type="protein sequence ID" value="THF99374.1"/>
    <property type="molecule type" value="Genomic_DNA"/>
</dbReference>
<keyword evidence="1 6" id="KW-0808">Transferase</keyword>
<dbReference type="PANTHER" id="PTHR44742:SF2">
    <property type="entry name" value="24-METHYLENESTEROL C-METHYLTRANSFERASE 2"/>
    <property type="match status" value="1"/>
</dbReference>
<evidence type="ECO:0000256" key="4">
    <source>
        <dbReference type="ARBA" id="ARBA00023166"/>
    </source>
</evidence>
<dbReference type="AlphaFoldDB" id="A0A4S4DA76"/>
<keyword evidence="5" id="KW-0753">Steroid metabolism</keyword>
<evidence type="ECO:0000256" key="6">
    <source>
        <dbReference type="PROSITE-ProRule" id="PRU01022"/>
    </source>
</evidence>
<name>A0A4S4DA76_CAMSN</name>
<keyword evidence="6" id="KW-0489">Methyltransferase</keyword>
<accession>A0A4S4DA76</accession>
<keyword evidence="6" id="KW-0949">S-adenosyl-L-methionine</keyword>
<keyword evidence="7" id="KW-1133">Transmembrane helix</keyword>
<dbReference type="PANTHER" id="PTHR44742">
    <property type="match status" value="1"/>
</dbReference>
<evidence type="ECO:0000313" key="10">
    <source>
        <dbReference type="Proteomes" id="UP000306102"/>
    </source>
</evidence>
<sequence length="165" mass="18805">MKNINQSSSSSSPNSTPSYCTVGTMQKIEWVTTELYYGDDAEHVDIIQGIERGDALPRLRSYDQIAQIVKKVGFEVVKEKDLAKPSAKPWWTRLKMGRFAYWRNHILITVLAFLGIAPKGVVDVHEMLFKTADYLVRGGETGIFTPMHMILCRKPKKKTEIRTEN</sequence>
<dbReference type="Pfam" id="PF08498">
    <property type="entry name" value="Sterol_MT_C"/>
    <property type="match status" value="1"/>
</dbReference>
<keyword evidence="7" id="KW-0472">Membrane</keyword>
<evidence type="ECO:0000259" key="8">
    <source>
        <dbReference type="PROSITE" id="PS51685"/>
    </source>
</evidence>
<comment type="similarity">
    <text evidence="6">Belongs to the class I-like SAM-binding methyltransferase superfamily. Erg6/SMT family.</text>
</comment>
<feature type="transmembrane region" description="Helical" evidence="7">
    <location>
        <begin position="101"/>
        <end position="122"/>
    </location>
</feature>
<organism evidence="9 10">
    <name type="scientific">Camellia sinensis var. sinensis</name>
    <name type="common">China tea</name>
    <dbReference type="NCBI Taxonomy" id="542762"/>
    <lineage>
        <taxon>Eukaryota</taxon>
        <taxon>Viridiplantae</taxon>
        <taxon>Streptophyta</taxon>
        <taxon>Embryophyta</taxon>
        <taxon>Tracheophyta</taxon>
        <taxon>Spermatophyta</taxon>
        <taxon>Magnoliopsida</taxon>
        <taxon>eudicotyledons</taxon>
        <taxon>Gunneridae</taxon>
        <taxon>Pentapetalae</taxon>
        <taxon>asterids</taxon>
        <taxon>Ericales</taxon>
        <taxon>Theaceae</taxon>
        <taxon>Camellia</taxon>
    </lineage>
</organism>
<keyword evidence="4" id="KW-1207">Sterol metabolism</keyword>
<evidence type="ECO:0000256" key="7">
    <source>
        <dbReference type="SAM" id="Phobius"/>
    </source>
</evidence>
<evidence type="ECO:0000256" key="2">
    <source>
        <dbReference type="ARBA" id="ARBA00022955"/>
    </source>
</evidence>
<dbReference type="InterPro" id="IPR013705">
    <property type="entry name" value="Sterol_MeTrfase_C"/>
</dbReference>
<gene>
    <name evidence="9" type="ORF">TEA_019100</name>
</gene>
<dbReference type="Proteomes" id="UP000306102">
    <property type="component" value="Unassembled WGS sequence"/>
</dbReference>
<proteinExistence type="inferred from homology"/>
<evidence type="ECO:0000256" key="3">
    <source>
        <dbReference type="ARBA" id="ARBA00023011"/>
    </source>
</evidence>
<dbReference type="STRING" id="542762.A0A4S4DA76"/>
<keyword evidence="2" id="KW-0752">Steroid biosynthesis</keyword>
<keyword evidence="10" id="KW-1185">Reference proteome</keyword>
<protein>
    <recommendedName>
        <fullName evidence="8">SAM-dependent methyltransferase Erg6/SMT-type domain-containing protein</fullName>
    </recommendedName>
</protein>
<feature type="domain" description="SAM-dependent methyltransferase Erg6/SMT-type" evidence="8">
    <location>
        <begin position="29"/>
        <end position="155"/>
    </location>
</feature>
<dbReference type="GO" id="GO:0016126">
    <property type="term" value="P:sterol biosynthetic process"/>
    <property type="evidence" value="ECO:0007669"/>
    <property type="project" value="UniProtKB-KW"/>
</dbReference>
<comment type="caution">
    <text evidence="9">The sequence shown here is derived from an EMBL/GenBank/DDBJ whole genome shotgun (WGS) entry which is preliminary data.</text>
</comment>
<dbReference type="GO" id="GO:0032259">
    <property type="term" value="P:methylation"/>
    <property type="evidence" value="ECO:0007669"/>
    <property type="project" value="UniProtKB-KW"/>
</dbReference>
<evidence type="ECO:0000256" key="1">
    <source>
        <dbReference type="ARBA" id="ARBA00022679"/>
    </source>
</evidence>
<keyword evidence="2" id="KW-0443">Lipid metabolism</keyword>
<dbReference type="InterPro" id="IPR029063">
    <property type="entry name" value="SAM-dependent_MTases_sf"/>
</dbReference>
<evidence type="ECO:0000256" key="5">
    <source>
        <dbReference type="ARBA" id="ARBA00023221"/>
    </source>
</evidence>
<dbReference type="GO" id="GO:0008168">
    <property type="term" value="F:methyltransferase activity"/>
    <property type="evidence" value="ECO:0007669"/>
    <property type="project" value="UniProtKB-KW"/>
</dbReference>
<reference evidence="9 10" key="1">
    <citation type="journal article" date="2018" name="Proc. Natl. Acad. Sci. U.S.A.">
        <title>Draft genome sequence of Camellia sinensis var. sinensis provides insights into the evolution of the tea genome and tea quality.</title>
        <authorList>
            <person name="Wei C."/>
            <person name="Yang H."/>
            <person name="Wang S."/>
            <person name="Zhao J."/>
            <person name="Liu C."/>
            <person name="Gao L."/>
            <person name="Xia E."/>
            <person name="Lu Y."/>
            <person name="Tai Y."/>
            <person name="She G."/>
            <person name="Sun J."/>
            <person name="Cao H."/>
            <person name="Tong W."/>
            <person name="Gao Q."/>
            <person name="Li Y."/>
            <person name="Deng W."/>
            <person name="Jiang X."/>
            <person name="Wang W."/>
            <person name="Chen Q."/>
            <person name="Zhang S."/>
            <person name="Li H."/>
            <person name="Wu J."/>
            <person name="Wang P."/>
            <person name="Li P."/>
            <person name="Shi C."/>
            <person name="Zheng F."/>
            <person name="Jian J."/>
            <person name="Huang B."/>
            <person name="Shan D."/>
            <person name="Shi M."/>
            <person name="Fang C."/>
            <person name="Yue Y."/>
            <person name="Li F."/>
            <person name="Li D."/>
            <person name="Wei S."/>
            <person name="Han B."/>
            <person name="Jiang C."/>
            <person name="Yin Y."/>
            <person name="Xia T."/>
            <person name="Zhang Z."/>
            <person name="Bennetzen J.L."/>
            <person name="Zhao S."/>
            <person name="Wan X."/>
        </authorList>
    </citation>
    <scope>NUCLEOTIDE SEQUENCE [LARGE SCALE GENOMIC DNA]</scope>
    <source>
        <strain evidence="10">cv. Shuchazao</strain>
        <tissue evidence="9">Leaf</tissue>
    </source>
</reference>
<keyword evidence="7" id="KW-0812">Transmembrane</keyword>